<accession>A0A6A2ZKU6</accession>
<keyword evidence="15" id="KW-1185">Reference proteome</keyword>
<evidence type="ECO:0000313" key="14">
    <source>
        <dbReference type="EMBL" id="KAE8692300.1"/>
    </source>
</evidence>
<dbReference type="Gene3D" id="1.20.58.530">
    <property type="match status" value="1"/>
</dbReference>
<feature type="region of interest" description="Disordered" evidence="11">
    <location>
        <begin position="1"/>
        <end position="52"/>
    </location>
</feature>
<dbReference type="SUPFAM" id="SSF52540">
    <property type="entry name" value="P-loop containing nucleoside triphosphate hydrolases"/>
    <property type="match status" value="1"/>
</dbReference>
<feature type="region of interest" description="Actin-binding" evidence="9">
    <location>
        <begin position="752"/>
        <end position="774"/>
    </location>
</feature>
<evidence type="ECO:0000256" key="4">
    <source>
        <dbReference type="ARBA" id="ARBA00022860"/>
    </source>
</evidence>
<dbReference type="GO" id="GO:0016020">
    <property type="term" value="C:membrane"/>
    <property type="evidence" value="ECO:0007669"/>
    <property type="project" value="TreeGrafter"/>
</dbReference>
<feature type="compositionally biased region" description="Basic and acidic residues" evidence="11">
    <location>
        <begin position="20"/>
        <end position="33"/>
    </location>
</feature>
<keyword evidence="7 9" id="KW-0505">Motor protein</keyword>
<dbReference type="Proteomes" id="UP000436088">
    <property type="component" value="Unassembled WGS sequence"/>
</dbReference>
<comment type="similarity">
    <text evidence="9">Belongs to the TRAFAC class myosin-kinesin ATPase superfamily. Myosin family.</text>
</comment>
<evidence type="ECO:0000256" key="5">
    <source>
        <dbReference type="ARBA" id="ARBA00023054"/>
    </source>
</evidence>
<dbReference type="InterPro" id="IPR001609">
    <property type="entry name" value="Myosin_head_motor_dom-like"/>
</dbReference>
<evidence type="ECO:0000256" key="10">
    <source>
        <dbReference type="SAM" id="Coils"/>
    </source>
</evidence>
<dbReference type="Pfam" id="PF00063">
    <property type="entry name" value="Myosin_head"/>
    <property type="match status" value="2"/>
</dbReference>
<evidence type="ECO:0000256" key="6">
    <source>
        <dbReference type="ARBA" id="ARBA00023123"/>
    </source>
</evidence>
<evidence type="ECO:0000256" key="2">
    <source>
        <dbReference type="ARBA" id="ARBA00022741"/>
    </source>
</evidence>
<evidence type="ECO:0000313" key="15">
    <source>
        <dbReference type="Proteomes" id="UP000436088"/>
    </source>
</evidence>
<feature type="domain" description="Myosin N-terminal SH3-like" evidence="13">
    <location>
        <begin position="116"/>
        <end position="165"/>
    </location>
</feature>
<feature type="region of interest" description="Disordered" evidence="11">
    <location>
        <begin position="1196"/>
        <end position="1221"/>
    </location>
</feature>
<dbReference type="InterPro" id="IPR000048">
    <property type="entry name" value="IQ_motif_EF-hand-BS"/>
</dbReference>
<proteinExistence type="inferred from homology"/>
<dbReference type="AlphaFoldDB" id="A0A6A2ZKU6"/>
<dbReference type="Pfam" id="PF25369">
    <property type="entry name" value="SH3_VIII-1_N"/>
    <property type="match status" value="1"/>
</dbReference>
<dbReference type="InterPro" id="IPR027417">
    <property type="entry name" value="P-loop_NTPase"/>
</dbReference>
<dbReference type="GO" id="GO:0005516">
    <property type="term" value="F:calmodulin binding"/>
    <property type="evidence" value="ECO:0007669"/>
    <property type="project" value="UniProtKB-KW"/>
</dbReference>
<name>A0A6A2ZKU6_HIBSY</name>
<dbReference type="PROSITE" id="PS50096">
    <property type="entry name" value="IQ"/>
    <property type="match status" value="2"/>
</dbReference>
<keyword evidence="3 9" id="KW-0067">ATP-binding</keyword>
<dbReference type="EMBL" id="VEPZ02001137">
    <property type="protein sequence ID" value="KAE8692300.1"/>
    <property type="molecule type" value="Genomic_DNA"/>
</dbReference>
<keyword evidence="6 9" id="KW-0518">Myosin</keyword>
<evidence type="ECO:0000256" key="11">
    <source>
        <dbReference type="SAM" id="MobiDB-lite"/>
    </source>
</evidence>
<dbReference type="GO" id="GO:0005737">
    <property type="term" value="C:cytoplasm"/>
    <property type="evidence" value="ECO:0007669"/>
    <property type="project" value="TreeGrafter"/>
</dbReference>
<reference evidence="14" key="1">
    <citation type="submission" date="2019-09" db="EMBL/GenBank/DDBJ databases">
        <title>Draft genome information of white flower Hibiscus syriacus.</title>
        <authorList>
            <person name="Kim Y.-M."/>
        </authorList>
    </citation>
    <scope>NUCLEOTIDE SEQUENCE [LARGE SCALE GENOMIC DNA]</scope>
    <source>
        <strain evidence="14">YM2019G1</strain>
    </source>
</reference>
<dbReference type="SMART" id="SM00242">
    <property type="entry name" value="MYSc"/>
    <property type="match status" value="1"/>
</dbReference>
<dbReference type="InterPro" id="IPR036022">
    <property type="entry name" value="MYSc_Myo8"/>
</dbReference>
<evidence type="ECO:0000256" key="7">
    <source>
        <dbReference type="ARBA" id="ARBA00023175"/>
    </source>
</evidence>
<feature type="compositionally biased region" description="Polar residues" evidence="11">
    <location>
        <begin position="1"/>
        <end position="12"/>
    </location>
</feature>
<dbReference type="InterPro" id="IPR057535">
    <property type="entry name" value="MYO1-3_N_SH3"/>
</dbReference>
<dbReference type="CDD" id="cd01383">
    <property type="entry name" value="MYSc_Myo8"/>
    <property type="match status" value="1"/>
</dbReference>
<dbReference type="FunFam" id="1.20.58.530:FF:000013">
    <property type="entry name" value="Unconventional myosin-XIX"/>
    <property type="match status" value="1"/>
</dbReference>
<dbReference type="PANTHER" id="PTHR13140:SF706">
    <property type="entry name" value="DILUTE CLASS UNCONVENTIONAL MYOSIN, ISOFORM C"/>
    <property type="match status" value="1"/>
</dbReference>
<dbReference type="Pfam" id="PF00612">
    <property type="entry name" value="IQ"/>
    <property type="match status" value="1"/>
</dbReference>
<dbReference type="GO" id="GO:0051015">
    <property type="term" value="F:actin filament binding"/>
    <property type="evidence" value="ECO:0007669"/>
    <property type="project" value="TreeGrafter"/>
</dbReference>
<dbReference type="SMART" id="SM00015">
    <property type="entry name" value="IQ"/>
    <property type="match status" value="2"/>
</dbReference>
<dbReference type="GO" id="GO:0016459">
    <property type="term" value="C:myosin complex"/>
    <property type="evidence" value="ECO:0007669"/>
    <property type="project" value="UniProtKB-KW"/>
</dbReference>
<dbReference type="GO" id="GO:0000146">
    <property type="term" value="F:microfilament motor activity"/>
    <property type="evidence" value="ECO:0007669"/>
    <property type="project" value="TreeGrafter"/>
</dbReference>
<keyword evidence="2 9" id="KW-0547">Nucleotide-binding</keyword>
<keyword evidence="5 10" id="KW-0175">Coiled coil</keyword>
<dbReference type="Gene3D" id="6.20.240.20">
    <property type="match status" value="1"/>
</dbReference>
<organism evidence="14 15">
    <name type="scientific">Hibiscus syriacus</name>
    <name type="common">Rose of Sharon</name>
    <dbReference type="NCBI Taxonomy" id="106335"/>
    <lineage>
        <taxon>Eukaryota</taxon>
        <taxon>Viridiplantae</taxon>
        <taxon>Streptophyta</taxon>
        <taxon>Embryophyta</taxon>
        <taxon>Tracheophyta</taxon>
        <taxon>Spermatophyta</taxon>
        <taxon>Magnoliopsida</taxon>
        <taxon>eudicotyledons</taxon>
        <taxon>Gunneridae</taxon>
        <taxon>Pentapetalae</taxon>
        <taxon>rosids</taxon>
        <taxon>malvids</taxon>
        <taxon>Malvales</taxon>
        <taxon>Malvaceae</taxon>
        <taxon>Malvoideae</taxon>
        <taxon>Hibiscus</taxon>
    </lineage>
</organism>
<keyword evidence="8 9" id="KW-0009">Actin-binding</keyword>
<evidence type="ECO:0000256" key="3">
    <source>
        <dbReference type="ARBA" id="ARBA00022840"/>
    </source>
</evidence>
<dbReference type="InterPro" id="IPR036961">
    <property type="entry name" value="Kinesin_motor_dom_sf"/>
</dbReference>
<dbReference type="GO" id="GO:0030048">
    <property type="term" value="P:actin filament-based movement"/>
    <property type="evidence" value="ECO:0007669"/>
    <property type="project" value="UniProtKB-ARBA"/>
</dbReference>
<feature type="coiled-coil region" evidence="10">
    <location>
        <begin position="1009"/>
        <end position="1043"/>
    </location>
</feature>
<protein>
    <submittedName>
        <fullName evidence="14">Myosin-2</fullName>
    </submittedName>
</protein>
<dbReference type="Gene3D" id="3.40.850.10">
    <property type="entry name" value="Kinesin motor domain"/>
    <property type="match status" value="1"/>
</dbReference>
<gene>
    <name evidence="14" type="ORF">F3Y22_tig00110847pilonHSYRG00281</name>
</gene>
<dbReference type="Gene3D" id="1.20.120.720">
    <property type="entry name" value="Myosin VI head, motor domain, U50 subdomain"/>
    <property type="match status" value="1"/>
</dbReference>
<evidence type="ECO:0000256" key="8">
    <source>
        <dbReference type="ARBA" id="ARBA00023203"/>
    </source>
</evidence>
<sequence length="1221" mass="138042">MMLSASPTTLAKSSLEEMLESLRRQDEADKPKDLPPALPARPTSKARLPSARRSFPTNFKIDVNGVNDAVLSEVKGKEEAKRKEKELGVKGNSFGSKKMRKDVNVVDSPYDLGGKGKKLHVWCRLSNGVWGSGTIQSSSGWESVVTLSNGNVVKVSTSELLPANPGVLEGVNDLIQLSYLNEPSLLHTLKHRYSRDMIYSKAGPVLIAVNPFKDVQIYGKDFVTSYRQKATDSPHVFAIAGNAYKEMMNDGVNQSIIISGESGAGKTETAKFAMQYLAALGRGNGGKECEILQTHCILEAFGNAKTSRNDNSSRFGKLIEIHFTSLGKISGAKFQTFLLEKSRVVQLTAGERSYHIFYQLCAGAPPTLRAVRITVKCYDIVSYHLKLRVAKVIPATERLNLKTANEYNYLVQSECLVINGVNDAHKFQKLMEDLNTVQICKEEQEQAFSMLAAVLWLGNISFQVIDKENHVEASANEVKSLVSICFASLTSAARLMGCAPDELIQTISTHRIRVGRDSICKKLTLQQAIDTRDALAKFIYASLFDWLVEQINKSLEGGKKHIGRSISILDIYGFESFKKNSFEQLCVNYAYERLQQHFIRHLLKLEQEEYELDGIDWTKVDFEDNQECLDLFEKKPLGLLSLLDEESNLPNSTDFTLANKLRQHLNSNSYFRGDRGRAFCVRHFAGEVLYDTNCFLDKNRDALNHEVVQLISSCNGQLAQLSAKKLLNQSLEPAISSDAPKATVGAKFKGQLFKLMHQLENARPHFICCIKPNSKQLPGKFEEDLVLQQLRCHGILEVIRVSRSGYPTRMRHQAFAERYGFLLLEANVSQDPLSISVALLKQFNVLPQMYQIGYTKLFLRTGQISSLEDRRKQVLRGIIGVQKYFRGHCARRLFQELNKGAKIVFGENIRRKYTIEANRCSAFASQLIDEQLMAVIYLQSVIRGWLARRHFKNMHYLKQSNRESMKSRRKMGRKMSEAKSERLKSMTPFFSADQEIPHEQQIQVLPSVMAELKRRVLKAEETSRQKEQENATLLEQLQKSEARWLDYEAKMKTMEEMWQKQMASLQRSLTAARKSLAANSAAGQPGRVDVLSPRCYDSQDNVSMGSRTTGGNTPILFSNAMPDVVGGRENGSLNELGNLLKEFEQRKQTFDADAKSLIDIKMPQPGSNTNDELRRLKCRFKTWKKDYKLRLKETKARLHKRGHPESDKARRKWWGKLGSKA</sequence>
<dbReference type="PROSITE" id="PS51456">
    <property type="entry name" value="MYOSIN_MOTOR"/>
    <property type="match status" value="1"/>
</dbReference>
<comment type="caution">
    <text evidence="14">The sequence shown here is derived from an EMBL/GenBank/DDBJ whole genome shotgun (WGS) entry which is preliminary data.</text>
</comment>
<dbReference type="PRINTS" id="PR00193">
    <property type="entry name" value="MYOSINHEAVY"/>
</dbReference>
<evidence type="ECO:0000256" key="1">
    <source>
        <dbReference type="ARBA" id="ARBA00022737"/>
    </source>
</evidence>
<feature type="binding site" evidence="9">
    <location>
        <begin position="260"/>
        <end position="267"/>
    </location>
    <ligand>
        <name>ATP</name>
        <dbReference type="ChEBI" id="CHEBI:30616"/>
    </ligand>
</feature>
<keyword evidence="4" id="KW-0112">Calmodulin-binding</keyword>
<dbReference type="Gene3D" id="1.10.10.820">
    <property type="match status" value="1"/>
</dbReference>
<keyword evidence="1" id="KW-0677">Repeat</keyword>
<dbReference type="PROSITE" id="PS51844">
    <property type="entry name" value="SH3_LIKE"/>
    <property type="match status" value="1"/>
</dbReference>
<dbReference type="GO" id="GO:0005524">
    <property type="term" value="F:ATP binding"/>
    <property type="evidence" value="ECO:0007669"/>
    <property type="project" value="UniProtKB-UniRule"/>
</dbReference>
<evidence type="ECO:0000259" key="13">
    <source>
        <dbReference type="PROSITE" id="PS51844"/>
    </source>
</evidence>
<dbReference type="Gene3D" id="1.20.5.190">
    <property type="match status" value="1"/>
</dbReference>
<dbReference type="PANTHER" id="PTHR13140">
    <property type="entry name" value="MYOSIN"/>
    <property type="match status" value="1"/>
</dbReference>
<feature type="domain" description="Myosin motor" evidence="12">
    <location>
        <begin position="169"/>
        <end position="872"/>
    </location>
</feature>
<dbReference type="InterPro" id="IPR004009">
    <property type="entry name" value="SH3_Myosin"/>
</dbReference>
<evidence type="ECO:0000256" key="9">
    <source>
        <dbReference type="PROSITE-ProRule" id="PRU00782"/>
    </source>
</evidence>
<evidence type="ECO:0000259" key="12">
    <source>
        <dbReference type="PROSITE" id="PS51456"/>
    </source>
</evidence>
<dbReference type="GO" id="GO:0007015">
    <property type="term" value="P:actin filament organization"/>
    <property type="evidence" value="ECO:0007669"/>
    <property type="project" value="TreeGrafter"/>
</dbReference>